<dbReference type="Pfam" id="PF04542">
    <property type="entry name" value="Sigma70_r2"/>
    <property type="match status" value="1"/>
</dbReference>
<dbReference type="NCBIfam" id="TIGR02937">
    <property type="entry name" value="sigma70-ECF"/>
    <property type="match status" value="1"/>
</dbReference>
<dbReference type="Gene3D" id="1.10.10.10">
    <property type="entry name" value="Winged helix-like DNA-binding domain superfamily/Winged helix DNA-binding domain"/>
    <property type="match status" value="1"/>
</dbReference>
<dbReference type="Pfam" id="PF08281">
    <property type="entry name" value="Sigma70_r4_2"/>
    <property type="match status" value="1"/>
</dbReference>
<evidence type="ECO:0000256" key="1">
    <source>
        <dbReference type="ARBA" id="ARBA00010641"/>
    </source>
</evidence>
<dbReference type="InterPro" id="IPR036388">
    <property type="entry name" value="WH-like_DNA-bd_sf"/>
</dbReference>
<dbReference type="GO" id="GO:0003677">
    <property type="term" value="F:DNA binding"/>
    <property type="evidence" value="ECO:0007669"/>
    <property type="project" value="InterPro"/>
</dbReference>
<dbReference type="InterPro" id="IPR039425">
    <property type="entry name" value="RNA_pol_sigma-70-like"/>
</dbReference>
<keyword evidence="3" id="KW-0731">Sigma factor</keyword>
<evidence type="ECO:0000256" key="2">
    <source>
        <dbReference type="ARBA" id="ARBA00023015"/>
    </source>
</evidence>
<evidence type="ECO:0000256" key="3">
    <source>
        <dbReference type="ARBA" id="ARBA00023082"/>
    </source>
</evidence>
<dbReference type="Gene3D" id="1.10.1740.10">
    <property type="match status" value="1"/>
</dbReference>
<dbReference type="InterPro" id="IPR013249">
    <property type="entry name" value="RNA_pol_sigma70_r4_t2"/>
</dbReference>
<dbReference type="PANTHER" id="PTHR43133:SF63">
    <property type="entry name" value="RNA POLYMERASE SIGMA FACTOR FECI-RELATED"/>
    <property type="match status" value="1"/>
</dbReference>
<sequence>MSDSSAHLHMFLSIRRELVGYAAKITGDRIQAEDIVQEAWIRFSPAKADTRAAVEQPVAYLYRIVRNLALDLKRSRSREDDHTASPPLWLLPTTANDPAEICQHSMTLERLSDALHALPENSRKALELHRFGGFTLAEIAGQLGVSLTTAHRLLREALLALARVVDDQESGKDAHRE</sequence>
<protein>
    <submittedName>
        <fullName evidence="7">ECF RNA polymerase sigma factor SigE</fullName>
    </submittedName>
</protein>
<proteinExistence type="inferred from homology"/>
<reference evidence="7 8" key="1">
    <citation type="submission" date="2015-05" db="EMBL/GenBank/DDBJ databases">
        <title>A genomic and transcriptomic approach to investigate the blue pigment phenotype in Pseudomonas fluorescens.</title>
        <authorList>
            <person name="Andreani N.A."/>
            <person name="Cardazzo B."/>
        </authorList>
    </citation>
    <scope>NUCLEOTIDE SEQUENCE [LARGE SCALE GENOMIC DNA]</scope>
    <source>
        <strain evidence="7 8">Ps_40</strain>
    </source>
</reference>
<comment type="similarity">
    <text evidence="1">Belongs to the sigma-70 factor family. ECF subfamily.</text>
</comment>
<dbReference type="CDD" id="cd06171">
    <property type="entry name" value="Sigma70_r4"/>
    <property type="match status" value="1"/>
</dbReference>
<dbReference type="GO" id="GO:0016987">
    <property type="term" value="F:sigma factor activity"/>
    <property type="evidence" value="ECO:0007669"/>
    <property type="project" value="UniProtKB-KW"/>
</dbReference>
<evidence type="ECO:0000313" key="7">
    <source>
        <dbReference type="EMBL" id="KWV77035.1"/>
    </source>
</evidence>
<dbReference type="AlphaFoldDB" id="A0A109KX43"/>
<evidence type="ECO:0000313" key="8">
    <source>
        <dbReference type="Proteomes" id="UP000063434"/>
    </source>
</evidence>
<dbReference type="InterPro" id="IPR014284">
    <property type="entry name" value="RNA_pol_sigma-70_dom"/>
</dbReference>
<gene>
    <name evidence="7" type="primary">sigE_1</name>
    <name evidence="7" type="ORF">PFL603g_02417</name>
</gene>
<feature type="domain" description="RNA polymerase sigma factor 70 region 4 type 2" evidence="6">
    <location>
        <begin position="109"/>
        <end position="161"/>
    </location>
</feature>
<comment type="caution">
    <text evidence="7">The sequence shown here is derived from an EMBL/GenBank/DDBJ whole genome shotgun (WGS) entry which is preliminary data.</text>
</comment>
<keyword evidence="4" id="KW-0804">Transcription</keyword>
<dbReference type="SUPFAM" id="SSF88659">
    <property type="entry name" value="Sigma3 and sigma4 domains of RNA polymerase sigma factors"/>
    <property type="match status" value="1"/>
</dbReference>
<keyword evidence="2" id="KW-0805">Transcription regulation</keyword>
<evidence type="ECO:0000259" key="6">
    <source>
        <dbReference type="Pfam" id="PF08281"/>
    </source>
</evidence>
<dbReference type="GO" id="GO:0006352">
    <property type="term" value="P:DNA-templated transcription initiation"/>
    <property type="evidence" value="ECO:0007669"/>
    <property type="project" value="InterPro"/>
</dbReference>
<dbReference type="PANTHER" id="PTHR43133">
    <property type="entry name" value="RNA POLYMERASE ECF-TYPE SIGMA FACTO"/>
    <property type="match status" value="1"/>
</dbReference>
<evidence type="ECO:0000256" key="4">
    <source>
        <dbReference type="ARBA" id="ARBA00023163"/>
    </source>
</evidence>
<dbReference type="InterPro" id="IPR013325">
    <property type="entry name" value="RNA_pol_sigma_r2"/>
</dbReference>
<name>A0A109KX43_PSEFL</name>
<evidence type="ECO:0000259" key="5">
    <source>
        <dbReference type="Pfam" id="PF04542"/>
    </source>
</evidence>
<dbReference type="PATRIC" id="fig|294.195.peg.2573"/>
<organism evidence="7 8">
    <name type="scientific">Pseudomonas fluorescens</name>
    <dbReference type="NCBI Taxonomy" id="294"/>
    <lineage>
        <taxon>Bacteria</taxon>
        <taxon>Pseudomonadati</taxon>
        <taxon>Pseudomonadota</taxon>
        <taxon>Gammaproteobacteria</taxon>
        <taxon>Pseudomonadales</taxon>
        <taxon>Pseudomonadaceae</taxon>
        <taxon>Pseudomonas</taxon>
    </lineage>
</organism>
<dbReference type="InterPro" id="IPR013324">
    <property type="entry name" value="RNA_pol_sigma_r3/r4-like"/>
</dbReference>
<dbReference type="InterPro" id="IPR007627">
    <property type="entry name" value="RNA_pol_sigma70_r2"/>
</dbReference>
<feature type="domain" description="RNA polymerase sigma-70 region 2" evidence="5">
    <location>
        <begin position="12"/>
        <end position="78"/>
    </location>
</feature>
<dbReference type="EMBL" id="LCYC01000031">
    <property type="protein sequence ID" value="KWV77035.1"/>
    <property type="molecule type" value="Genomic_DNA"/>
</dbReference>
<accession>A0A109KX43</accession>
<dbReference type="SUPFAM" id="SSF88946">
    <property type="entry name" value="Sigma2 domain of RNA polymerase sigma factors"/>
    <property type="match status" value="1"/>
</dbReference>
<dbReference type="Proteomes" id="UP000063434">
    <property type="component" value="Unassembled WGS sequence"/>
</dbReference>